<protein>
    <submittedName>
        <fullName evidence="2">Uncharacterized protein</fullName>
    </submittedName>
</protein>
<reference evidence="2" key="1">
    <citation type="submission" date="2020-01" db="EMBL/GenBank/DDBJ databases">
        <authorList>
            <person name="Meier V. D."/>
            <person name="Meier V D."/>
        </authorList>
    </citation>
    <scope>NUCLEOTIDE SEQUENCE</scope>
    <source>
        <strain evidence="2">HLG_WM_MAG_06</strain>
    </source>
</reference>
<name>A0A6S6SZ73_9BACT</name>
<accession>A0A6S6SZ73</accession>
<feature type="transmembrane region" description="Helical" evidence="1">
    <location>
        <begin position="97"/>
        <end position="117"/>
    </location>
</feature>
<keyword evidence="1" id="KW-0472">Membrane</keyword>
<sequence length="183" mass="22305">MRRAKFYKGVDLDYTNIQEEMNFFAVENLDTKESKKETSQETYRIIKHNFEKIANKVEANKYHALELEKKLEDSNNPLSERLVLWFHWFFSRNGTNWMLPLFFIILIGMSTVLFIHLDSLVIQDFRNWDLWKRGLSESFKYIYILYKDNDLWDNHPIIFALNKFFLGYLYYQFLIAVRKDTRK</sequence>
<keyword evidence="1" id="KW-1133">Transmembrane helix</keyword>
<keyword evidence="1" id="KW-0812">Transmembrane</keyword>
<gene>
    <name evidence="2" type="ORF">HELGO_WM4528</name>
</gene>
<dbReference type="EMBL" id="CACVAP010000053">
    <property type="protein sequence ID" value="CAA6808271.1"/>
    <property type="molecule type" value="Genomic_DNA"/>
</dbReference>
<evidence type="ECO:0000256" key="1">
    <source>
        <dbReference type="SAM" id="Phobius"/>
    </source>
</evidence>
<dbReference type="AlphaFoldDB" id="A0A6S6SZ73"/>
<organism evidence="2">
    <name type="scientific">uncultured Sulfurovum sp</name>
    <dbReference type="NCBI Taxonomy" id="269237"/>
    <lineage>
        <taxon>Bacteria</taxon>
        <taxon>Pseudomonadati</taxon>
        <taxon>Campylobacterota</taxon>
        <taxon>Epsilonproteobacteria</taxon>
        <taxon>Campylobacterales</taxon>
        <taxon>Sulfurovaceae</taxon>
        <taxon>Sulfurovum</taxon>
        <taxon>environmental samples</taxon>
    </lineage>
</organism>
<evidence type="ECO:0000313" key="2">
    <source>
        <dbReference type="EMBL" id="CAA6808271.1"/>
    </source>
</evidence>
<proteinExistence type="predicted"/>
<feature type="transmembrane region" description="Helical" evidence="1">
    <location>
        <begin position="157"/>
        <end position="177"/>
    </location>
</feature>